<evidence type="ECO:0000313" key="2">
    <source>
        <dbReference type="EMBL" id="KAJ7018262.1"/>
    </source>
</evidence>
<gene>
    <name evidence="2" type="ORF">C8F04DRAFT_1199157</name>
</gene>
<evidence type="ECO:0000313" key="3">
    <source>
        <dbReference type="Proteomes" id="UP001218188"/>
    </source>
</evidence>
<name>A0AAD6WMM3_9AGAR</name>
<accession>A0AAD6WMM3</accession>
<proteinExistence type="predicted"/>
<dbReference type="AlphaFoldDB" id="A0AAD6WMM3"/>
<comment type="caution">
    <text evidence="2">The sequence shown here is derived from an EMBL/GenBank/DDBJ whole genome shotgun (WGS) entry which is preliminary data.</text>
</comment>
<evidence type="ECO:0000256" key="1">
    <source>
        <dbReference type="SAM" id="MobiDB-lite"/>
    </source>
</evidence>
<keyword evidence="3" id="KW-1185">Reference proteome</keyword>
<dbReference type="Proteomes" id="UP001218188">
    <property type="component" value="Unassembled WGS sequence"/>
</dbReference>
<organism evidence="2 3">
    <name type="scientific">Mycena alexandri</name>
    <dbReference type="NCBI Taxonomy" id="1745969"/>
    <lineage>
        <taxon>Eukaryota</taxon>
        <taxon>Fungi</taxon>
        <taxon>Dikarya</taxon>
        <taxon>Basidiomycota</taxon>
        <taxon>Agaricomycotina</taxon>
        <taxon>Agaricomycetes</taxon>
        <taxon>Agaricomycetidae</taxon>
        <taxon>Agaricales</taxon>
        <taxon>Marasmiineae</taxon>
        <taxon>Mycenaceae</taxon>
        <taxon>Mycena</taxon>
    </lineage>
</organism>
<reference evidence="2" key="1">
    <citation type="submission" date="2023-03" db="EMBL/GenBank/DDBJ databases">
        <title>Massive genome expansion in bonnet fungi (Mycena s.s.) driven by repeated elements and novel gene families across ecological guilds.</title>
        <authorList>
            <consortium name="Lawrence Berkeley National Laboratory"/>
            <person name="Harder C.B."/>
            <person name="Miyauchi S."/>
            <person name="Viragh M."/>
            <person name="Kuo A."/>
            <person name="Thoen E."/>
            <person name="Andreopoulos B."/>
            <person name="Lu D."/>
            <person name="Skrede I."/>
            <person name="Drula E."/>
            <person name="Henrissat B."/>
            <person name="Morin E."/>
            <person name="Kohler A."/>
            <person name="Barry K."/>
            <person name="LaButti K."/>
            <person name="Morin E."/>
            <person name="Salamov A."/>
            <person name="Lipzen A."/>
            <person name="Mereny Z."/>
            <person name="Hegedus B."/>
            <person name="Baldrian P."/>
            <person name="Stursova M."/>
            <person name="Weitz H."/>
            <person name="Taylor A."/>
            <person name="Grigoriev I.V."/>
            <person name="Nagy L.G."/>
            <person name="Martin F."/>
            <person name="Kauserud H."/>
        </authorList>
    </citation>
    <scope>NUCLEOTIDE SEQUENCE</scope>
    <source>
        <strain evidence="2">CBHHK200</strain>
    </source>
</reference>
<dbReference type="EMBL" id="JARJCM010000347">
    <property type="protein sequence ID" value="KAJ7018262.1"/>
    <property type="molecule type" value="Genomic_DNA"/>
</dbReference>
<protein>
    <submittedName>
        <fullName evidence="2">Uncharacterized protein</fullName>
    </submittedName>
</protein>
<sequence>MRIGEKGAAGSADLPVPHAEKIRPRRTLPKVGVKRQGLSGCILQNLLTNLLGGILENASMAQGFELDFFETPGGRWDPSTGSIVIIRRAVILMQPGRRTSTARRRFKELGWKDRKIDEDSPCQTNGGLQRELSPRSGTLASQRRKHEKVQLFNPLEYFVEETRKRARQEHAVFGRHVNRLPVRIDRSVASHQLNSRFKLASLTPARCPLPTQAILNLFYELDATGYSVSGHSVDRILGTLLLRTPGTNAVVFAREALGRAASELVHCRLPDARAQIPSAPAAGSRGLRRSLCADASETTYSSPPGIHGREFLFSRFPFLATKTRSVRVVPYTVSSLFGGRDAGGWACAPRDYNGPRPRHIPRAGVALELKVVDELTTSWMAGAAICHMVPHGVYDAQPACHTDISLVRHAARYTVASANLHTAKLTRNRERGGTSVKAHYSASGSYQTGSWVRGGHTVPLQWMQSFPRMPPAYCRVLASSRQAGGWVSFSCVPAAGYSF</sequence>
<feature type="region of interest" description="Disordered" evidence="1">
    <location>
        <begin position="117"/>
        <end position="144"/>
    </location>
</feature>
<feature type="region of interest" description="Disordered" evidence="1">
    <location>
        <begin position="1"/>
        <end position="21"/>
    </location>
</feature>